<name>A0A1G6NX92_9FIRM</name>
<dbReference type="InterPro" id="IPR015813">
    <property type="entry name" value="Pyrv/PenolPyrv_kinase-like_dom"/>
</dbReference>
<dbReference type="RefSeq" id="WP_093731060.1">
    <property type="nucleotide sequence ID" value="NZ_FMYW01000017.1"/>
</dbReference>
<keyword evidence="2" id="KW-1185">Reference proteome</keyword>
<dbReference type="GO" id="GO:0016833">
    <property type="term" value="F:oxo-acid-lyase activity"/>
    <property type="evidence" value="ECO:0007669"/>
    <property type="project" value="UniProtKB-ARBA"/>
</dbReference>
<keyword evidence="1" id="KW-0456">Lyase</keyword>
<proteinExistence type="predicted"/>
<dbReference type="PANTHER" id="PTHR42905">
    <property type="entry name" value="PHOSPHOENOLPYRUVATE CARBOXYLASE"/>
    <property type="match status" value="1"/>
</dbReference>
<dbReference type="PROSITE" id="PS00161">
    <property type="entry name" value="ISOCITRATE_LYASE"/>
    <property type="match status" value="1"/>
</dbReference>
<protein>
    <submittedName>
        <fullName evidence="1">2,3-dimethylmalate lyase</fullName>
    </submittedName>
</protein>
<dbReference type="OrthoDB" id="8629576at2"/>
<accession>A0A1G6NX92</accession>
<evidence type="ECO:0000313" key="1">
    <source>
        <dbReference type="EMBL" id="SDC72378.1"/>
    </source>
</evidence>
<organism evidence="1 2">
    <name type="scientific">Succiniclasticum ruminis</name>
    <dbReference type="NCBI Taxonomy" id="40841"/>
    <lineage>
        <taxon>Bacteria</taxon>
        <taxon>Bacillati</taxon>
        <taxon>Bacillota</taxon>
        <taxon>Negativicutes</taxon>
        <taxon>Acidaminococcales</taxon>
        <taxon>Acidaminococcaceae</taxon>
        <taxon>Succiniclasticum</taxon>
    </lineage>
</organism>
<dbReference type="InterPro" id="IPR018523">
    <property type="entry name" value="Isocitrate_lyase_ph_CS"/>
</dbReference>
<dbReference type="InterPro" id="IPR040442">
    <property type="entry name" value="Pyrv_kinase-like_dom_sf"/>
</dbReference>
<evidence type="ECO:0000313" key="2">
    <source>
        <dbReference type="Proteomes" id="UP000198943"/>
    </source>
</evidence>
<dbReference type="Proteomes" id="UP000198943">
    <property type="component" value="Unassembled WGS sequence"/>
</dbReference>
<dbReference type="SUPFAM" id="SSF51621">
    <property type="entry name" value="Phosphoenolpyruvate/pyruvate domain"/>
    <property type="match status" value="1"/>
</dbReference>
<dbReference type="InterPro" id="IPR039556">
    <property type="entry name" value="ICL/PEPM"/>
</dbReference>
<dbReference type="PANTHER" id="PTHR42905:SF5">
    <property type="entry name" value="CARBOXYVINYL-CARBOXYPHOSPHONATE PHOSPHORYLMUTASE, CHLOROPLASTIC"/>
    <property type="match status" value="1"/>
</dbReference>
<dbReference type="Gene3D" id="3.20.20.60">
    <property type="entry name" value="Phosphoenolpyruvate-binding domains"/>
    <property type="match status" value="1"/>
</dbReference>
<sequence length="298" mass="32715">MKTATQKRKELRKLLSGKNIVCVPGVGDALTAKVAQTAGIRCVAMGGYSVTAVHLAQPDVGLLSMTEMATALKEICDATDIPVIADGDNGYGNALNVIRTEYEFEKAGAACIFFEDQVWPKRCGHMDGKQVITADEHVQKIRAAVEGRVDKETMIMARTDSRAVYGIEDAIERCKRYADAGAEMLFADGLCTREEIERFAKELRGSGAFLDANMIEGGKTPIIPAKELEQMGYSVVFWACSAVYTVTKALYDLFSGLKENGNTDATAAGMMEFGKFNQFIGLDHYKELERKYKVDRDD</sequence>
<dbReference type="EMBL" id="FMYW01000017">
    <property type="protein sequence ID" value="SDC72378.1"/>
    <property type="molecule type" value="Genomic_DNA"/>
</dbReference>
<reference evidence="2" key="1">
    <citation type="submission" date="2016-10" db="EMBL/GenBank/DDBJ databases">
        <authorList>
            <person name="Varghese N."/>
            <person name="Submissions S."/>
        </authorList>
    </citation>
    <scope>NUCLEOTIDE SEQUENCE [LARGE SCALE GENOMIC DNA]</scope>
    <source>
        <strain evidence="2">DSM 11005</strain>
    </source>
</reference>
<dbReference type="AlphaFoldDB" id="A0A1G6NX92"/>
<dbReference type="Pfam" id="PF13714">
    <property type="entry name" value="PEP_mutase"/>
    <property type="match status" value="1"/>
</dbReference>
<gene>
    <name evidence="1" type="ORF">SAMN04487864_11727</name>
</gene>
<dbReference type="CDD" id="cd00377">
    <property type="entry name" value="ICL_PEPM"/>
    <property type="match status" value="1"/>
</dbReference>